<dbReference type="KEGG" id="nst:Nstercoris_00831"/>
<sequence length="155" mass="17283">MNKNLGTEDSQQKDILELVLQHQLENTRLFLGLLEREQALLASGELESLSKLIADKEQIVSQLAQLDVQINQLLATAGFSKGIQGIKNWITTNQSDATIAHKWEELLSLTRRAQQLNQTNASIVSTRLRHAQQTLGALRDMTGHTALYNPKGQIT</sequence>
<keyword evidence="5" id="KW-1185">Reference proteome</keyword>
<comment type="similarity">
    <text evidence="2">Belongs to the FlgN family.</text>
</comment>
<gene>
    <name evidence="4" type="ORF">Nstercoris_00831</name>
</gene>
<dbReference type="Gene3D" id="1.20.58.300">
    <property type="entry name" value="FlgN-like"/>
    <property type="match status" value="1"/>
</dbReference>
<proteinExistence type="inferred from homology"/>
<accession>A0A4Y1YKA7</accession>
<dbReference type="EMBL" id="AP019755">
    <property type="protein sequence ID" value="BBL34592.1"/>
    <property type="molecule type" value="Genomic_DNA"/>
</dbReference>
<evidence type="ECO:0000256" key="2">
    <source>
        <dbReference type="ARBA" id="ARBA00007703"/>
    </source>
</evidence>
<name>A0A4Y1YKA7_9PROT</name>
<dbReference type="InterPro" id="IPR007809">
    <property type="entry name" value="FlgN-like"/>
</dbReference>
<comment type="function">
    <text evidence="1">Required for the efficient initiation of filament assembly.</text>
</comment>
<keyword evidence="3" id="KW-1005">Bacterial flagellum biogenesis</keyword>
<evidence type="ECO:0008006" key="6">
    <source>
        <dbReference type="Google" id="ProtNLM"/>
    </source>
</evidence>
<evidence type="ECO:0000313" key="4">
    <source>
        <dbReference type="EMBL" id="BBL34592.1"/>
    </source>
</evidence>
<evidence type="ECO:0000256" key="3">
    <source>
        <dbReference type="ARBA" id="ARBA00022795"/>
    </source>
</evidence>
<evidence type="ECO:0000256" key="1">
    <source>
        <dbReference type="ARBA" id="ARBA00002397"/>
    </source>
</evidence>
<evidence type="ECO:0000313" key="5">
    <source>
        <dbReference type="Proteomes" id="UP000316473"/>
    </source>
</evidence>
<protein>
    <recommendedName>
        <fullName evidence="6">Flagella synthesis protein FlgN</fullName>
    </recommendedName>
</protein>
<dbReference type="InterPro" id="IPR036679">
    <property type="entry name" value="FlgN-like_sf"/>
</dbReference>
<dbReference type="GO" id="GO:0044780">
    <property type="term" value="P:bacterial-type flagellum assembly"/>
    <property type="evidence" value="ECO:0007669"/>
    <property type="project" value="InterPro"/>
</dbReference>
<dbReference type="Pfam" id="PF05130">
    <property type="entry name" value="FlgN"/>
    <property type="match status" value="1"/>
</dbReference>
<reference evidence="4 5" key="1">
    <citation type="submission" date="2019-06" db="EMBL/GenBank/DDBJ databases">
        <title>Nitrosomonas stercoris KYUHI-S whole genome shotgun sequence.</title>
        <authorList>
            <person name="Nakagawa T."/>
            <person name="Tsuchiya Y."/>
            <person name="Takahashi R."/>
        </authorList>
    </citation>
    <scope>NUCLEOTIDE SEQUENCE [LARGE SCALE GENOMIC DNA]</scope>
    <source>
        <strain evidence="4 5">KYUHI-S</strain>
    </source>
</reference>
<dbReference type="Proteomes" id="UP000316473">
    <property type="component" value="Chromosome"/>
</dbReference>
<dbReference type="SUPFAM" id="SSF140566">
    <property type="entry name" value="FlgN-like"/>
    <property type="match status" value="1"/>
</dbReference>
<dbReference type="AlphaFoldDB" id="A0A4Y1YKA7"/>
<organism evidence="4 5">
    <name type="scientific">Nitrosomonas stercoris</name>
    <dbReference type="NCBI Taxonomy" id="1444684"/>
    <lineage>
        <taxon>Bacteria</taxon>
        <taxon>Pseudomonadati</taxon>
        <taxon>Pseudomonadota</taxon>
        <taxon>Betaproteobacteria</taxon>
        <taxon>Nitrosomonadales</taxon>
        <taxon>Nitrosomonadaceae</taxon>
        <taxon>Nitrosomonas</taxon>
    </lineage>
</organism>